<sequence length="186" mass="20802">MAFDDRAASPSRNLYAPVMGRTYVTFDDTKTITVLDQSRCDTLNAWVDGIIPGNEDWPAAREVNAVAYIDATIRKAPELRLSLLAGIDTAELLAAREYGSLFSALDAEQRRSVMQKLETQDAIDAFSVILELTYEAYYRAPAVQDVVKKRTGFNIKNTVQGVPLKPFDTTRLALVAQRPDHYRRVS</sequence>
<name>A0ABV5XVS1_ARTRM</name>
<keyword evidence="2" id="KW-1185">Reference proteome</keyword>
<protein>
    <submittedName>
        <fullName evidence="1">Gluconate 2-dehydrogenase subunit 3 family protein</fullName>
        <ecNumber evidence="1">1.-.-.-</ecNumber>
    </submittedName>
</protein>
<evidence type="ECO:0000313" key="2">
    <source>
        <dbReference type="Proteomes" id="UP001589702"/>
    </source>
</evidence>
<gene>
    <name evidence="1" type="ORF">ACFFP1_04995</name>
</gene>
<dbReference type="Pfam" id="PF13618">
    <property type="entry name" value="Gluconate_2-dh3"/>
    <property type="match status" value="1"/>
</dbReference>
<dbReference type="InterPro" id="IPR027056">
    <property type="entry name" value="Gluconate_2DH_su3"/>
</dbReference>
<organism evidence="1 2">
    <name type="scientific">Arthrobacter ramosus</name>
    <dbReference type="NCBI Taxonomy" id="1672"/>
    <lineage>
        <taxon>Bacteria</taxon>
        <taxon>Bacillati</taxon>
        <taxon>Actinomycetota</taxon>
        <taxon>Actinomycetes</taxon>
        <taxon>Micrococcales</taxon>
        <taxon>Micrococcaceae</taxon>
        <taxon>Arthrobacter</taxon>
    </lineage>
</organism>
<dbReference type="EC" id="1.-.-.-" evidence="1"/>
<keyword evidence="1" id="KW-0560">Oxidoreductase</keyword>
<accession>A0ABV5XVS1</accession>
<dbReference type="Proteomes" id="UP001589702">
    <property type="component" value="Unassembled WGS sequence"/>
</dbReference>
<reference evidence="1 2" key="1">
    <citation type="submission" date="2024-09" db="EMBL/GenBank/DDBJ databases">
        <authorList>
            <person name="Sun Q."/>
            <person name="Mori K."/>
        </authorList>
    </citation>
    <scope>NUCLEOTIDE SEQUENCE [LARGE SCALE GENOMIC DNA]</scope>
    <source>
        <strain evidence="1 2">JCM 1334</strain>
    </source>
</reference>
<proteinExistence type="predicted"/>
<evidence type="ECO:0000313" key="1">
    <source>
        <dbReference type="EMBL" id="MFB9818853.1"/>
    </source>
</evidence>
<dbReference type="RefSeq" id="WP_234748617.1">
    <property type="nucleotide sequence ID" value="NZ_BAAAWN010000001.1"/>
</dbReference>
<dbReference type="EMBL" id="JBHMBC010000007">
    <property type="protein sequence ID" value="MFB9818853.1"/>
    <property type="molecule type" value="Genomic_DNA"/>
</dbReference>
<comment type="caution">
    <text evidence="1">The sequence shown here is derived from an EMBL/GenBank/DDBJ whole genome shotgun (WGS) entry which is preliminary data.</text>
</comment>
<dbReference type="GO" id="GO:0016491">
    <property type="term" value="F:oxidoreductase activity"/>
    <property type="evidence" value="ECO:0007669"/>
    <property type="project" value="UniProtKB-KW"/>
</dbReference>